<dbReference type="RefSeq" id="WP_407030669.1">
    <property type="nucleotide sequence ID" value="NZ_JAQGEF010000005.1"/>
</dbReference>
<sequence>MKQIVNILLVITFSFLTACENGQIKTPDTVMNKFEEFKSRDKFLADPAIYYPGIADLNLKPTLNEKLNLAADDFKEISESKNPTEKDYQNKIEIGLKRFSDIYINLDTEDRERVCLYFEELMDIVDLESSGGHLINFMYGFDPTK</sequence>
<feature type="chain" id="PRO_5047372868" evidence="1">
    <location>
        <begin position="19"/>
        <end position="145"/>
    </location>
</feature>
<evidence type="ECO:0000256" key="1">
    <source>
        <dbReference type="SAM" id="SignalP"/>
    </source>
</evidence>
<dbReference type="EMBL" id="JAQGEF010000005">
    <property type="protein sequence ID" value="MDA3614341.1"/>
    <property type="molecule type" value="Genomic_DNA"/>
</dbReference>
<keyword evidence="3" id="KW-1185">Reference proteome</keyword>
<feature type="signal peptide" evidence="1">
    <location>
        <begin position="1"/>
        <end position="18"/>
    </location>
</feature>
<dbReference type="Pfam" id="PF16133">
    <property type="entry name" value="DUF4844"/>
    <property type="match status" value="1"/>
</dbReference>
<proteinExistence type="predicted"/>
<dbReference type="InterPro" id="IPR032301">
    <property type="entry name" value="DUF4844"/>
</dbReference>
<organism evidence="2 3">
    <name type="scientific">Polluticaenibacter yanchengensis</name>
    <dbReference type="NCBI Taxonomy" id="3014562"/>
    <lineage>
        <taxon>Bacteria</taxon>
        <taxon>Pseudomonadati</taxon>
        <taxon>Bacteroidota</taxon>
        <taxon>Chitinophagia</taxon>
        <taxon>Chitinophagales</taxon>
        <taxon>Chitinophagaceae</taxon>
        <taxon>Polluticaenibacter</taxon>
    </lineage>
</organism>
<protein>
    <submittedName>
        <fullName evidence="2">DUF4844 domain-containing protein</fullName>
    </submittedName>
</protein>
<dbReference type="InterPro" id="IPR038360">
    <property type="entry name" value="DUF4844_sf"/>
</dbReference>
<dbReference type="Gene3D" id="1.20.1480.40">
    <property type="entry name" value="Uncharacterised protein PF16133, DUF4844"/>
    <property type="match status" value="1"/>
</dbReference>
<reference evidence="2 3" key="1">
    <citation type="submission" date="2022-12" db="EMBL/GenBank/DDBJ databases">
        <title>Chitinophagaceae gen. sp. nov., a new member of the family Chitinophagaceae, isolated from soil in a chemical factory.</title>
        <authorList>
            <person name="Ke Z."/>
        </authorList>
    </citation>
    <scope>NUCLEOTIDE SEQUENCE [LARGE SCALE GENOMIC DNA]</scope>
    <source>
        <strain evidence="2 3">LY-5</strain>
    </source>
</reference>
<dbReference type="PROSITE" id="PS51257">
    <property type="entry name" value="PROKAR_LIPOPROTEIN"/>
    <property type="match status" value="1"/>
</dbReference>
<gene>
    <name evidence="2" type="ORF">O3P16_05945</name>
</gene>
<accession>A0ABT4UHR2</accession>
<name>A0ABT4UHR2_9BACT</name>
<evidence type="ECO:0000313" key="2">
    <source>
        <dbReference type="EMBL" id="MDA3614341.1"/>
    </source>
</evidence>
<comment type="caution">
    <text evidence="2">The sequence shown here is derived from an EMBL/GenBank/DDBJ whole genome shotgun (WGS) entry which is preliminary data.</text>
</comment>
<keyword evidence="1" id="KW-0732">Signal</keyword>
<dbReference type="Proteomes" id="UP001210231">
    <property type="component" value="Unassembled WGS sequence"/>
</dbReference>
<evidence type="ECO:0000313" key="3">
    <source>
        <dbReference type="Proteomes" id="UP001210231"/>
    </source>
</evidence>